<evidence type="ECO:0000256" key="4">
    <source>
        <dbReference type="ARBA" id="ARBA00035281"/>
    </source>
</evidence>
<feature type="domain" description="Large ribosomal subunit protein uL30-like ferredoxin-like fold" evidence="5">
    <location>
        <begin position="108"/>
        <end position="151"/>
    </location>
</feature>
<keyword evidence="2" id="KW-0689">Ribosomal protein</keyword>
<keyword evidence="7" id="KW-1185">Reference proteome</keyword>
<evidence type="ECO:0000256" key="3">
    <source>
        <dbReference type="ARBA" id="ARBA00023274"/>
    </source>
</evidence>
<dbReference type="SUPFAM" id="SSF55129">
    <property type="entry name" value="Ribosomal protein L30p/L7e"/>
    <property type="match status" value="1"/>
</dbReference>
<dbReference type="GO" id="GO:0006412">
    <property type="term" value="P:translation"/>
    <property type="evidence" value="ECO:0007669"/>
    <property type="project" value="InterPro"/>
</dbReference>
<accession>A0AAW0IZG4</accession>
<evidence type="ECO:0000256" key="2">
    <source>
        <dbReference type="ARBA" id="ARBA00022980"/>
    </source>
</evidence>
<comment type="similarity">
    <text evidence="1">Belongs to the universal ribosomal protein uL30 family.</text>
</comment>
<evidence type="ECO:0000313" key="6">
    <source>
        <dbReference type="EMBL" id="KAK7819661.1"/>
    </source>
</evidence>
<sequence>MSGHLFPFNTSLRPFLAKPLRACVYQSIKSYAQASKHNDPREIIEERAPSTAREFKRMAEEKLRKAQQGVASQVAEMEYDGTEEWIEMNAFKAFKACAPIEWSPNVHITLVRGILGPRRLHRRTLEALHLCKCNRTVMCWNNLTIRGMLQLGVKRLVLVETEEMFEARQQKEANHRALCPPLVVNHLPGLFIVFFRKSMSGA</sequence>
<evidence type="ECO:0000313" key="7">
    <source>
        <dbReference type="Proteomes" id="UP000237347"/>
    </source>
</evidence>
<dbReference type="EMBL" id="PKMF04000771">
    <property type="protein sequence ID" value="KAK7819661.1"/>
    <property type="molecule type" value="Genomic_DNA"/>
</dbReference>
<dbReference type="Gene3D" id="3.30.1390.20">
    <property type="entry name" value="Ribosomal protein L30, ferredoxin-like fold domain"/>
    <property type="match status" value="1"/>
</dbReference>
<reference evidence="6 7" key="1">
    <citation type="journal article" date="2018" name="Sci. Data">
        <title>The draft genome sequence of cork oak.</title>
        <authorList>
            <person name="Ramos A.M."/>
            <person name="Usie A."/>
            <person name="Barbosa P."/>
            <person name="Barros P.M."/>
            <person name="Capote T."/>
            <person name="Chaves I."/>
            <person name="Simoes F."/>
            <person name="Abreu I."/>
            <person name="Carrasquinho I."/>
            <person name="Faro C."/>
            <person name="Guimaraes J.B."/>
            <person name="Mendonca D."/>
            <person name="Nobrega F."/>
            <person name="Rodrigues L."/>
            <person name="Saibo N.J.M."/>
            <person name="Varela M.C."/>
            <person name="Egas C."/>
            <person name="Matos J."/>
            <person name="Miguel C.M."/>
            <person name="Oliveira M.M."/>
            <person name="Ricardo C.P."/>
            <person name="Goncalves S."/>
        </authorList>
    </citation>
    <scope>NUCLEOTIDE SEQUENCE [LARGE SCALE GENOMIC DNA]</scope>
    <source>
        <strain evidence="7">cv. HL8</strain>
    </source>
</reference>
<dbReference type="InterPro" id="IPR036919">
    <property type="entry name" value="Ribo_uL30_ferredoxin-like_sf"/>
</dbReference>
<protein>
    <recommendedName>
        <fullName evidence="4">Large ribosomal subunit protein uL30m</fullName>
    </recommendedName>
</protein>
<dbReference type="GO" id="GO:0015934">
    <property type="term" value="C:large ribosomal subunit"/>
    <property type="evidence" value="ECO:0007669"/>
    <property type="project" value="InterPro"/>
</dbReference>
<dbReference type="PANTHER" id="PTHR15892:SF2">
    <property type="entry name" value="LARGE RIBOSOMAL SUBUNIT PROTEIN UL30M"/>
    <property type="match status" value="1"/>
</dbReference>
<dbReference type="GO" id="GO:0005739">
    <property type="term" value="C:mitochondrion"/>
    <property type="evidence" value="ECO:0007669"/>
    <property type="project" value="TreeGrafter"/>
</dbReference>
<dbReference type="Pfam" id="PF00327">
    <property type="entry name" value="Ribosomal_L30"/>
    <property type="match status" value="1"/>
</dbReference>
<evidence type="ECO:0000259" key="5">
    <source>
        <dbReference type="Pfam" id="PF00327"/>
    </source>
</evidence>
<dbReference type="GO" id="GO:0003735">
    <property type="term" value="F:structural constituent of ribosome"/>
    <property type="evidence" value="ECO:0007669"/>
    <property type="project" value="InterPro"/>
</dbReference>
<keyword evidence="3" id="KW-0687">Ribonucleoprotein</keyword>
<dbReference type="PANTHER" id="PTHR15892">
    <property type="entry name" value="MITOCHONDRIAL RIBOSOMAL PROTEIN L30"/>
    <property type="match status" value="1"/>
</dbReference>
<organism evidence="6 7">
    <name type="scientific">Quercus suber</name>
    <name type="common">Cork oak</name>
    <dbReference type="NCBI Taxonomy" id="58331"/>
    <lineage>
        <taxon>Eukaryota</taxon>
        <taxon>Viridiplantae</taxon>
        <taxon>Streptophyta</taxon>
        <taxon>Embryophyta</taxon>
        <taxon>Tracheophyta</taxon>
        <taxon>Spermatophyta</taxon>
        <taxon>Magnoliopsida</taxon>
        <taxon>eudicotyledons</taxon>
        <taxon>Gunneridae</taxon>
        <taxon>Pentapetalae</taxon>
        <taxon>rosids</taxon>
        <taxon>fabids</taxon>
        <taxon>Fagales</taxon>
        <taxon>Fagaceae</taxon>
        <taxon>Quercus</taxon>
    </lineage>
</organism>
<dbReference type="AlphaFoldDB" id="A0AAW0IZG4"/>
<comment type="caution">
    <text evidence="6">The sequence shown here is derived from an EMBL/GenBank/DDBJ whole genome shotgun (WGS) entry which is preliminary data.</text>
</comment>
<dbReference type="Proteomes" id="UP000237347">
    <property type="component" value="Unassembled WGS sequence"/>
</dbReference>
<dbReference type="InterPro" id="IPR016082">
    <property type="entry name" value="Ribosomal_uL30_ferredoxin-like"/>
</dbReference>
<dbReference type="CDD" id="cd01658">
    <property type="entry name" value="Ribosomal_L30"/>
    <property type="match status" value="1"/>
</dbReference>
<dbReference type="InterPro" id="IPR005996">
    <property type="entry name" value="Ribosomal_uL30_bac-type"/>
</dbReference>
<name>A0AAW0IZG4_QUESU</name>
<evidence type="ECO:0000256" key="1">
    <source>
        <dbReference type="ARBA" id="ARBA00007594"/>
    </source>
</evidence>
<gene>
    <name evidence="6" type="ORF">CFP56_039930</name>
</gene>
<proteinExistence type="inferred from homology"/>